<dbReference type="PROSITE" id="PS01047">
    <property type="entry name" value="HMA_1"/>
    <property type="match status" value="1"/>
</dbReference>
<dbReference type="InterPro" id="IPR018303">
    <property type="entry name" value="ATPase_P-typ_P_site"/>
</dbReference>
<protein>
    <recommendedName>
        <fullName evidence="11">HMA domain-containing protein</fullName>
    </recommendedName>
</protein>
<dbReference type="GO" id="GO:0016887">
    <property type="term" value="F:ATP hydrolysis activity"/>
    <property type="evidence" value="ECO:0007669"/>
    <property type="project" value="InterPro"/>
</dbReference>
<dbReference type="PRINTS" id="PR00119">
    <property type="entry name" value="CATATPASE"/>
</dbReference>
<gene>
    <name evidence="12" type="ORF">LTR25_006281</name>
</gene>
<keyword evidence="13" id="KW-1185">Reference proteome</keyword>
<feature type="transmembrane region" description="Helical" evidence="10">
    <location>
        <begin position="218"/>
        <end position="237"/>
    </location>
</feature>
<reference evidence="12 13" key="1">
    <citation type="submission" date="2023-06" db="EMBL/GenBank/DDBJ databases">
        <title>Black Yeasts Isolated from many extreme environments.</title>
        <authorList>
            <person name="Coleine C."/>
            <person name="Stajich J.E."/>
            <person name="Selbmann L."/>
        </authorList>
    </citation>
    <scope>NUCLEOTIDE SEQUENCE [LARGE SCALE GENOMIC DNA]</scope>
    <source>
        <strain evidence="12 13">CCFEE 5887</strain>
    </source>
</reference>
<dbReference type="PROSITE" id="PS00154">
    <property type="entry name" value="ATPASE_E1_E2"/>
    <property type="match status" value="1"/>
</dbReference>
<dbReference type="GO" id="GO:0005507">
    <property type="term" value="F:copper ion binding"/>
    <property type="evidence" value="ECO:0007669"/>
    <property type="project" value="TreeGrafter"/>
</dbReference>
<feature type="transmembrane region" description="Helical" evidence="10">
    <location>
        <begin position="784"/>
        <end position="807"/>
    </location>
</feature>
<evidence type="ECO:0000256" key="4">
    <source>
        <dbReference type="ARBA" id="ARBA00022723"/>
    </source>
</evidence>
<feature type="domain" description="HMA" evidence="11">
    <location>
        <begin position="55"/>
        <end position="120"/>
    </location>
</feature>
<name>A0AAV9Q3Y2_9PEZI</name>
<keyword evidence="6 10" id="KW-0067">ATP-binding</keyword>
<evidence type="ECO:0000256" key="2">
    <source>
        <dbReference type="ARBA" id="ARBA00006024"/>
    </source>
</evidence>
<proteinExistence type="inferred from homology"/>
<dbReference type="InterPro" id="IPR059000">
    <property type="entry name" value="ATPase_P-type_domA"/>
</dbReference>
<accession>A0AAV9Q3Y2</accession>
<evidence type="ECO:0000256" key="7">
    <source>
        <dbReference type="ARBA" id="ARBA00022967"/>
    </source>
</evidence>
<sequence length="818" mass="88082">MACCYIAASMIAFIIRTCDVLNVDLNLQYNESLDPSKHHEDVEESEGKQQTKTAGISTISITGMTCSACTTTIEKALLEVKGVESALVSLHFQEARVFHATDLDTKTLVSAVENVGYEAVPGERGAPQKIETLQQQVELQSLSQCLSKLSVISTIILVLGDGLDYAGLYPIVDTYQMSGLRQMVLFVLAATAAFRYSKWIFGSASDQAKRFRVNMHSLISASTLLGLSLSVFNVFMTTSGRSATYYNTVVGVLFIVTAGRYVDLLSRRQATNTFIGLYSLLEETSSVKLLNGKRKMPTSLLRPADEIIIAPYSVVPCDCYVTAGTSYVNEAVITGEAAPKTKGVGHFLFAGSRNGPGELHARLNEDQTGSFLAQLIHGVEDSLNSKMPTQQYIDVITQYFVVVIFAIAITASVSTFMKTPANVGIDGRLNLAARQMMTLLAAACPCALGLATPCAIMAGIDVAWRQGILVMGGAPIMEQLKRVTYVVMDKTGTLTEGKLRVSQIIHTTDWRNDEKTFATLVCAAEESGGSAHPVGAAVFRTLLPVAGESWSIYKAHGDIRNLKEVAGRGVICEVDLGDQHWRSVCLGSNAFMAENQVDGITPQARDCSIYGSMVFIAIDGNVAGTISLKDTVRMDAKDTIDALKTRGLELAMLTGDTPEEASRISQELGIPVLASSAMPHKKLDHIKNLQSKGHVVAMLGDGMNDGPSLGASDVGIMMAHGKKCFSTGGSVLILNAQLHSLISLFDIARTTLRQVTFSIAWALVYNFAAVGLALGFGARYGIHITPAIAAAMMSFSSVTITAQGLLLRQRLLRRYQRD</sequence>
<dbReference type="AlphaFoldDB" id="A0AAV9Q3Y2"/>
<dbReference type="Pfam" id="PF00122">
    <property type="entry name" value="E1-E2_ATPase"/>
    <property type="match status" value="1"/>
</dbReference>
<dbReference type="GO" id="GO:0055070">
    <property type="term" value="P:copper ion homeostasis"/>
    <property type="evidence" value="ECO:0007669"/>
    <property type="project" value="TreeGrafter"/>
</dbReference>
<dbReference type="CDD" id="cd00371">
    <property type="entry name" value="HMA"/>
    <property type="match status" value="1"/>
</dbReference>
<dbReference type="Pfam" id="PF00403">
    <property type="entry name" value="HMA"/>
    <property type="match status" value="1"/>
</dbReference>
<dbReference type="Gene3D" id="3.40.1110.10">
    <property type="entry name" value="Calcium-transporting ATPase, cytoplasmic domain N"/>
    <property type="match status" value="1"/>
</dbReference>
<dbReference type="InterPro" id="IPR027256">
    <property type="entry name" value="P-typ_ATPase_IB"/>
</dbReference>
<dbReference type="SUPFAM" id="SSF55008">
    <property type="entry name" value="HMA, heavy metal-associated domain"/>
    <property type="match status" value="1"/>
</dbReference>
<evidence type="ECO:0000259" key="11">
    <source>
        <dbReference type="PROSITE" id="PS50846"/>
    </source>
</evidence>
<keyword evidence="7" id="KW-1278">Translocase</keyword>
<dbReference type="InterPro" id="IPR036163">
    <property type="entry name" value="HMA_dom_sf"/>
</dbReference>
<evidence type="ECO:0000256" key="1">
    <source>
        <dbReference type="ARBA" id="ARBA00004127"/>
    </source>
</evidence>
<evidence type="ECO:0000256" key="10">
    <source>
        <dbReference type="RuleBase" id="RU362081"/>
    </source>
</evidence>
<dbReference type="PANTHER" id="PTHR43520">
    <property type="entry name" value="ATP7, ISOFORM B"/>
    <property type="match status" value="1"/>
</dbReference>
<keyword evidence="4 10" id="KW-0479">Metal-binding</keyword>
<evidence type="ECO:0000313" key="12">
    <source>
        <dbReference type="EMBL" id="KAK5535273.1"/>
    </source>
</evidence>
<dbReference type="InterPro" id="IPR023299">
    <property type="entry name" value="ATPase_P-typ_cyto_dom_N"/>
</dbReference>
<dbReference type="InterPro" id="IPR044492">
    <property type="entry name" value="P_typ_ATPase_HD_dom"/>
</dbReference>
<comment type="similarity">
    <text evidence="2 10">Belongs to the cation transport ATPase (P-type) (TC 3.A.3) family. Type IB subfamily.</text>
</comment>
<dbReference type="InterPro" id="IPR008250">
    <property type="entry name" value="ATPase_P-typ_transduc_dom_A_sf"/>
</dbReference>
<keyword evidence="8 10" id="KW-1133">Transmembrane helix</keyword>
<evidence type="ECO:0000256" key="8">
    <source>
        <dbReference type="ARBA" id="ARBA00022989"/>
    </source>
</evidence>
<evidence type="ECO:0000313" key="13">
    <source>
        <dbReference type="Proteomes" id="UP001345827"/>
    </source>
</evidence>
<dbReference type="EMBL" id="JAXLQG010000010">
    <property type="protein sequence ID" value="KAK5535273.1"/>
    <property type="molecule type" value="Genomic_DNA"/>
</dbReference>
<dbReference type="SUPFAM" id="SSF81653">
    <property type="entry name" value="Calcium ATPase, transduction domain A"/>
    <property type="match status" value="1"/>
</dbReference>
<keyword evidence="5 10" id="KW-0547">Nucleotide-binding</keyword>
<dbReference type="NCBIfam" id="TIGR01494">
    <property type="entry name" value="ATPase_P-type"/>
    <property type="match status" value="2"/>
</dbReference>
<dbReference type="SFLD" id="SFLDG00002">
    <property type="entry name" value="C1.7:_P-type_atpase_like"/>
    <property type="match status" value="1"/>
</dbReference>
<dbReference type="GO" id="GO:0043682">
    <property type="term" value="F:P-type divalent copper transporter activity"/>
    <property type="evidence" value="ECO:0007669"/>
    <property type="project" value="TreeGrafter"/>
</dbReference>
<dbReference type="GO" id="GO:0012505">
    <property type="term" value="C:endomembrane system"/>
    <property type="evidence" value="ECO:0007669"/>
    <property type="project" value="UniProtKB-SubCell"/>
</dbReference>
<dbReference type="GO" id="GO:0005524">
    <property type="term" value="F:ATP binding"/>
    <property type="evidence" value="ECO:0007669"/>
    <property type="project" value="UniProtKB-UniRule"/>
</dbReference>
<dbReference type="SUPFAM" id="SSF56784">
    <property type="entry name" value="HAD-like"/>
    <property type="match status" value="1"/>
</dbReference>
<dbReference type="SUPFAM" id="SSF81665">
    <property type="entry name" value="Calcium ATPase, transmembrane domain M"/>
    <property type="match status" value="1"/>
</dbReference>
<dbReference type="InterPro" id="IPR006121">
    <property type="entry name" value="HMA_dom"/>
</dbReference>
<dbReference type="Pfam" id="PF00702">
    <property type="entry name" value="Hydrolase"/>
    <property type="match status" value="1"/>
</dbReference>
<feature type="transmembrane region" description="Helical" evidence="10">
    <location>
        <begin position="243"/>
        <end position="262"/>
    </location>
</feature>
<evidence type="ECO:0000256" key="3">
    <source>
        <dbReference type="ARBA" id="ARBA00022692"/>
    </source>
</evidence>
<dbReference type="InterPro" id="IPR001757">
    <property type="entry name" value="P_typ_ATPase"/>
</dbReference>
<evidence type="ECO:0000256" key="9">
    <source>
        <dbReference type="ARBA" id="ARBA00023136"/>
    </source>
</evidence>
<dbReference type="PANTHER" id="PTHR43520:SF8">
    <property type="entry name" value="P-TYPE CU(+) TRANSPORTER"/>
    <property type="match status" value="1"/>
</dbReference>
<feature type="transmembrane region" description="Helical" evidence="10">
    <location>
        <begin position="437"/>
        <end position="460"/>
    </location>
</feature>
<dbReference type="Gene3D" id="3.40.50.1000">
    <property type="entry name" value="HAD superfamily/HAD-like"/>
    <property type="match status" value="1"/>
</dbReference>
<dbReference type="Gene3D" id="2.70.150.10">
    <property type="entry name" value="Calcium-transporting ATPase, cytoplasmic transduction domain A"/>
    <property type="match status" value="1"/>
</dbReference>
<evidence type="ECO:0000256" key="5">
    <source>
        <dbReference type="ARBA" id="ARBA00022741"/>
    </source>
</evidence>
<dbReference type="SFLD" id="SFLDS00003">
    <property type="entry name" value="Haloacid_Dehalogenase"/>
    <property type="match status" value="1"/>
</dbReference>
<dbReference type="InterPro" id="IPR023214">
    <property type="entry name" value="HAD_sf"/>
</dbReference>
<keyword evidence="9 10" id="KW-0472">Membrane</keyword>
<dbReference type="InterPro" id="IPR023298">
    <property type="entry name" value="ATPase_P-typ_TM_dom_sf"/>
</dbReference>
<dbReference type="FunFam" id="3.30.70.100:FF:000001">
    <property type="entry name" value="ATPase copper transporting beta"/>
    <property type="match status" value="1"/>
</dbReference>
<dbReference type="Proteomes" id="UP001345827">
    <property type="component" value="Unassembled WGS sequence"/>
</dbReference>
<dbReference type="InterPro" id="IPR017969">
    <property type="entry name" value="Heavy-metal-associated_CS"/>
</dbReference>
<dbReference type="Gene3D" id="3.30.70.100">
    <property type="match status" value="1"/>
</dbReference>
<feature type="transmembrane region" description="Helical" evidence="10">
    <location>
        <begin position="396"/>
        <end position="417"/>
    </location>
</feature>
<evidence type="ECO:0000256" key="6">
    <source>
        <dbReference type="ARBA" id="ARBA00022840"/>
    </source>
</evidence>
<keyword evidence="3 10" id="KW-0812">Transmembrane</keyword>
<dbReference type="NCBIfam" id="TIGR01525">
    <property type="entry name" value="ATPase-IB_hvy"/>
    <property type="match status" value="1"/>
</dbReference>
<dbReference type="GO" id="GO:0016020">
    <property type="term" value="C:membrane"/>
    <property type="evidence" value="ECO:0007669"/>
    <property type="project" value="UniProtKB-SubCell"/>
</dbReference>
<dbReference type="PROSITE" id="PS50846">
    <property type="entry name" value="HMA_2"/>
    <property type="match status" value="1"/>
</dbReference>
<dbReference type="InterPro" id="IPR036412">
    <property type="entry name" value="HAD-like_sf"/>
</dbReference>
<comment type="subcellular location">
    <subcellularLocation>
        <location evidence="1">Endomembrane system</location>
        <topology evidence="1">Multi-pass membrane protein</topology>
    </subcellularLocation>
    <subcellularLocation>
        <location evidence="10">Membrane</location>
    </subcellularLocation>
</comment>
<organism evidence="12 13">
    <name type="scientific">Vermiconidia calcicola</name>
    <dbReference type="NCBI Taxonomy" id="1690605"/>
    <lineage>
        <taxon>Eukaryota</taxon>
        <taxon>Fungi</taxon>
        <taxon>Dikarya</taxon>
        <taxon>Ascomycota</taxon>
        <taxon>Pezizomycotina</taxon>
        <taxon>Dothideomycetes</taxon>
        <taxon>Dothideomycetidae</taxon>
        <taxon>Mycosphaerellales</taxon>
        <taxon>Extremaceae</taxon>
        <taxon>Vermiconidia</taxon>
    </lineage>
</organism>
<dbReference type="SFLD" id="SFLDF00027">
    <property type="entry name" value="p-type_atpase"/>
    <property type="match status" value="1"/>
</dbReference>
<comment type="caution">
    <text evidence="12">The sequence shown here is derived from an EMBL/GenBank/DDBJ whole genome shotgun (WGS) entry which is preliminary data.</text>
</comment>
<feature type="transmembrane region" description="Helical" evidence="10">
    <location>
        <begin position="759"/>
        <end position="778"/>
    </location>
</feature>